<keyword evidence="6" id="KW-1185">Reference proteome</keyword>
<dbReference type="CDD" id="cd01392">
    <property type="entry name" value="HTH_LacI"/>
    <property type="match status" value="1"/>
</dbReference>
<dbReference type="SUPFAM" id="SSF53822">
    <property type="entry name" value="Periplasmic binding protein-like I"/>
    <property type="match status" value="1"/>
</dbReference>
<evidence type="ECO:0000256" key="3">
    <source>
        <dbReference type="ARBA" id="ARBA00023163"/>
    </source>
</evidence>
<evidence type="ECO:0000256" key="2">
    <source>
        <dbReference type="ARBA" id="ARBA00023125"/>
    </source>
</evidence>
<keyword evidence="2" id="KW-0238">DNA-binding</keyword>
<keyword evidence="1" id="KW-0805">Transcription regulation</keyword>
<dbReference type="CDD" id="cd20010">
    <property type="entry name" value="PBP1_AglR-like"/>
    <property type="match status" value="1"/>
</dbReference>
<evidence type="ECO:0000256" key="1">
    <source>
        <dbReference type="ARBA" id="ARBA00023015"/>
    </source>
</evidence>
<dbReference type="Gene3D" id="3.40.50.2300">
    <property type="match status" value="2"/>
</dbReference>
<dbReference type="PANTHER" id="PTHR30146:SF109">
    <property type="entry name" value="HTH-TYPE TRANSCRIPTIONAL REGULATOR GALS"/>
    <property type="match status" value="1"/>
</dbReference>
<sequence>MAMNLKKLSEELGLSQTTVSRALNGYPEVNEATRQRVQLAAEKFNYRPNSRAKGLATGRAMMVGHVIPASTQHEMVNPVFGDFVGGASEALARLGYDMMFTRVSEGDEENAYRELMAKRLVDGVILQGPSIADSRIALLNDLGLPFVVHGRSSGVDAPYSWVDVNNKRSFQRATEFLLDLGHTRIALINGLERMDFAKRRRDGYRAAFEQRGFSVDPELMRSAEMTEVYGHHETREMLRMDAPPTAILASSMISAMGVRRAIEEEGLKMGRDVSVITHDDDLSYLKNGQDVPIFTATRSSVHHAGEVLAGMLIDLIAEPTCPPITKMLEAELVVGRSTGPVPKGQ</sequence>
<dbReference type="AlphaFoldDB" id="A0A2P8FAL3"/>
<dbReference type="Gene3D" id="1.10.260.40">
    <property type="entry name" value="lambda repressor-like DNA-binding domains"/>
    <property type="match status" value="1"/>
</dbReference>
<comment type="caution">
    <text evidence="5">The sequence shown here is derived from an EMBL/GenBank/DDBJ whole genome shotgun (WGS) entry which is preliminary data.</text>
</comment>
<dbReference type="PANTHER" id="PTHR30146">
    <property type="entry name" value="LACI-RELATED TRANSCRIPTIONAL REPRESSOR"/>
    <property type="match status" value="1"/>
</dbReference>
<dbReference type="PROSITE" id="PS50932">
    <property type="entry name" value="HTH_LACI_2"/>
    <property type="match status" value="1"/>
</dbReference>
<dbReference type="SMART" id="SM00354">
    <property type="entry name" value="HTH_LACI"/>
    <property type="match status" value="1"/>
</dbReference>
<dbReference type="InterPro" id="IPR028082">
    <property type="entry name" value="Peripla_BP_I"/>
</dbReference>
<dbReference type="InterPro" id="IPR001761">
    <property type="entry name" value="Peripla_BP/Lac1_sug-bd_dom"/>
</dbReference>
<dbReference type="Pfam" id="PF00356">
    <property type="entry name" value="LacI"/>
    <property type="match status" value="1"/>
</dbReference>
<keyword evidence="3" id="KW-0804">Transcription</keyword>
<reference evidence="5 6" key="1">
    <citation type="submission" date="2018-03" db="EMBL/GenBank/DDBJ databases">
        <title>Genomic Encyclopedia of Archaeal and Bacterial Type Strains, Phase II (KMG-II): from individual species to whole genera.</title>
        <authorList>
            <person name="Goeker M."/>
        </authorList>
    </citation>
    <scope>NUCLEOTIDE SEQUENCE [LARGE SCALE GENOMIC DNA]</scope>
    <source>
        <strain evidence="5 6">DSM 100673</strain>
    </source>
</reference>
<name>A0A2P8FAL3_9RHOB</name>
<feature type="domain" description="HTH lacI-type" evidence="4">
    <location>
        <begin position="3"/>
        <end position="57"/>
    </location>
</feature>
<dbReference type="SUPFAM" id="SSF47413">
    <property type="entry name" value="lambda repressor-like DNA-binding domains"/>
    <property type="match status" value="1"/>
</dbReference>
<dbReference type="InterPro" id="IPR000843">
    <property type="entry name" value="HTH_LacI"/>
</dbReference>
<dbReference type="GO" id="GO:0000976">
    <property type="term" value="F:transcription cis-regulatory region binding"/>
    <property type="evidence" value="ECO:0007669"/>
    <property type="project" value="TreeGrafter"/>
</dbReference>
<gene>
    <name evidence="5" type="ORF">CLV88_109152</name>
</gene>
<evidence type="ECO:0000313" key="6">
    <source>
        <dbReference type="Proteomes" id="UP000240418"/>
    </source>
</evidence>
<dbReference type="Pfam" id="PF00532">
    <property type="entry name" value="Peripla_BP_1"/>
    <property type="match status" value="1"/>
</dbReference>
<evidence type="ECO:0000313" key="5">
    <source>
        <dbReference type="EMBL" id="PSL18767.1"/>
    </source>
</evidence>
<dbReference type="Proteomes" id="UP000240418">
    <property type="component" value="Unassembled WGS sequence"/>
</dbReference>
<evidence type="ECO:0000259" key="4">
    <source>
        <dbReference type="PROSITE" id="PS50932"/>
    </source>
</evidence>
<dbReference type="InterPro" id="IPR010982">
    <property type="entry name" value="Lambda_DNA-bd_dom_sf"/>
</dbReference>
<proteinExistence type="predicted"/>
<protein>
    <submittedName>
        <fullName evidence="5">LacI family transcriptional regulator</fullName>
    </submittedName>
</protein>
<organism evidence="5 6">
    <name type="scientific">Shimia abyssi</name>
    <dbReference type="NCBI Taxonomy" id="1662395"/>
    <lineage>
        <taxon>Bacteria</taxon>
        <taxon>Pseudomonadati</taxon>
        <taxon>Pseudomonadota</taxon>
        <taxon>Alphaproteobacteria</taxon>
        <taxon>Rhodobacterales</taxon>
        <taxon>Roseobacteraceae</taxon>
    </lineage>
</organism>
<accession>A0A2P8FAL3</accession>
<dbReference type="GO" id="GO:0003700">
    <property type="term" value="F:DNA-binding transcription factor activity"/>
    <property type="evidence" value="ECO:0007669"/>
    <property type="project" value="TreeGrafter"/>
</dbReference>
<dbReference type="EMBL" id="PYGJ01000009">
    <property type="protein sequence ID" value="PSL18767.1"/>
    <property type="molecule type" value="Genomic_DNA"/>
</dbReference>